<keyword evidence="8" id="KW-0067">ATP-binding</keyword>
<feature type="domain" description="Histidine kinase" evidence="10">
    <location>
        <begin position="230"/>
        <end position="433"/>
    </location>
</feature>
<evidence type="ECO:0000256" key="2">
    <source>
        <dbReference type="ARBA" id="ARBA00004651"/>
    </source>
</evidence>
<name>A0ABT6NWI3_9BACT</name>
<keyword evidence="9" id="KW-0472">Membrane</keyword>
<dbReference type="Pfam" id="PF02518">
    <property type="entry name" value="HATPase_c"/>
    <property type="match status" value="1"/>
</dbReference>
<dbReference type="SMART" id="SM00388">
    <property type="entry name" value="HisKA"/>
    <property type="match status" value="1"/>
</dbReference>
<keyword evidence="12" id="KW-1185">Reference proteome</keyword>
<gene>
    <name evidence="11" type="ORF">QHF89_24520</name>
</gene>
<dbReference type="InterPro" id="IPR036890">
    <property type="entry name" value="HATPase_C_sf"/>
</dbReference>
<dbReference type="GO" id="GO:0016301">
    <property type="term" value="F:kinase activity"/>
    <property type="evidence" value="ECO:0007669"/>
    <property type="project" value="UniProtKB-KW"/>
</dbReference>
<evidence type="ECO:0000256" key="1">
    <source>
        <dbReference type="ARBA" id="ARBA00000085"/>
    </source>
</evidence>
<evidence type="ECO:0000313" key="12">
    <source>
        <dbReference type="Proteomes" id="UP001160301"/>
    </source>
</evidence>
<reference evidence="11 12" key="1">
    <citation type="submission" date="2023-04" db="EMBL/GenBank/DDBJ databases">
        <title>The genome sequence of Polyangium sorediatum DSM14670.</title>
        <authorList>
            <person name="Zhang X."/>
        </authorList>
    </citation>
    <scope>NUCLEOTIDE SEQUENCE [LARGE SCALE GENOMIC DNA]</scope>
    <source>
        <strain evidence="11 12">DSM 14670</strain>
    </source>
</reference>
<evidence type="ECO:0000259" key="10">
    <source>
        <dbReference type="PROSITE" id="PS50109"/>
    </source>
</evidence>
<dbReference type="PROSITE" id="PS50109">
    <property type="entry name" value="HIS_KIN"/>
    <property type="match status" value="1"/>
</dbReference>
<evidence type="ECO:0000256" key="7">
    <source>
        <dbReference type="ARBA" id="ARBA00022777"/>
    </source>
</evidence>
<feature type="transmembrane region" description="Helical" evidence="9">
    <location>
        <begin position="141"/>
        <end position="163"/>
    </location>
</feature>
<evidence type="ECO:0000256" key="5">
    <source>
        <dbReference type="ARBA" id="ARBA00022679"/>
    </source>
</evidence>
<comment type="catalytic activity">
    <reaction evidence="1">
        <text>ATP + protein L-histidine = ADP + protein N-phospho-L-histidine.</text>
        <dbReference type="EC" id="2.7.13.3"/>
    </reaction>
</comment>
<proteinExistence type="predicted"/>
<dbReference type="SMART" id="SM00387">
    <property type="entry name" value="HATPase_c"/>
    <property type="match status" value="1"/>
</dbReference>
<keyword evidence="4" id="KW-1003">Cell membrane</keyword>
<evidence type="ECO:0000256" key="9">
    <source>
        <dbReference type="SAM" id="Phobius"/>
    </source>
</evidence>
<keyword evidence="5" id="KW-0808">Transferase</keyword>
<dbReference type="InterPro" id="IPR036097">
    <property type="entry name" value="HisK_dim/P_sf"/>
</dbReference>
<dbReference type="RefSeq" id="WP_136970209.1">
    <property type="nucleotide sequence ID" value="NZ_JARZHI010000022.1"/>
</dbReference>
<evidence type="ECO:0000256" key="8">
    <source>
        <dbReference type="ARBA" id="ARBA00022840"/>
    </source>
</evidence>
<evidence type="ECO:0000256" key="6">
    <source>
        <dbReference type="ARBA" id="ARBA00022741"/>
    </source>
</evidence>
<dbReference type="PANTHER" id="PTHR44936">
    <property type="entry name" value="SENSOR PROTEIN CREC"/>
    <property type="match status" value="1"/>
</dbReference>
<dbReference type="Gene3D" id="3.30.565.10">
    <property type="entry name" value="Histidine kinase-like ATPase, C-terminal domain"/>
    <property type="match status" value="1"/>
</dbReference>
<evidence type="ECO:0000313" key="11">
    <source>
        <dbReference type="EMBL" id="MDI1432683.1"/>
    </source>
</evidence>
<keyword evidence="6" id="KW-0547">Nucleotide-binding</keyword>
<dbReference type="InterPro" id="IPR003594">
    <property type="entry name" value="HATPase_dom"/>
</dbReference>
<sequence length="443" mass="46667">MRLSLRARVVLAMVVSGAATVVVLLATTIATVNRVPFLERWTVPVEDLTACEADPAHWKKGIFEFGDAWAYDLEGRSRNASAPLLERALVEKAVRDGGAVSVGGPGPDHVEVQRVAEAGPCALIRVRVGAPPPEMGSAARLGVVLGTGFSLLLLVGLATWFVLHPLLHRIAQIRRAAEAVGSTAYIPATDEIPDALGAIAAVLDASHRRILTNEAELRERQVALERHLAEIAHDLRTPLASLVLAVQDLVPLGGGPEVGRALDDAEYVNALVDNLHQGTLLRRGLESSAAGVVDLCEIVQRLEARFAALGALRGMEVAASFPERPVITSGAPALAERAIANLVHNAVRHGRHGGHVAVILEREGDTFELTVADDGPGIGRDQLASLQEATFGGDEARPRSGGLGLTVTLEAARRLGWEVRFEAGEAPGLRVVVAGACRPAGLG</sequence>
<evidence type="ECO:0000256" key="4">
    <source>
        <dbReference type="ARBA" id="ARBA00022475"/>
    </source>
</evidence>
<dbReference type="EMBL" id="JARZHI010000022">
    <property type="protein sequence ID" value="MDI1432683.1"/>
    <property type="molecule type" value="Genomic_DNA"/>
</dbReference>
<dbReference type="InterPro" id="IPR050980">
    <property type="entry name" value="2C_sensor_his_kinase"/>
</dbReference>
<dbReference type="SUPFAM" id="SSF47384">
    <property type="entry name" value="Homodimeric domain of signal transducing histidine kinase"/>
    <property type="match status" value="1"/>
</dbReference>
<evidence type="ECO:0000256" key="3">
    <source>
        <dbReference type="ARBA" id="ARBA00012438"/>
    </source>
</evidence>
<keyword evidence="9" id="KW-0812">Transmembrane</keyword>
<protein>
    <recommendedName>
        <fullName evidence="3">histidine kinase</fullName>
        <ecNumber evidence="3">2.7.13.3</ecNumber>
    </recommendedName>
</protein>
<accession>A0ABT6NWI3</accession>
<comment type="caution">
    <text evidence="11">The sequence shown here is derived from an EMBL/GenBank/DDBJ whole genome shotgun (WGS) entry which is preliminary data.</text>
</comment>
<comment type="subcellular location">
    <subcellularLocation>
        <location evidence="2">Cell membrane</location>
        <topology evidence="2">Multi-pass membrane protein</topology>
    </subcellularLocation>
</comment>
<feature type="transmembrane region" description="Helical" evidence="9">
    <location>
        <begin position="9"/>
        <end position="32"/>
    </location>
</feature>
<dbReference type="EC" id="2.7.13.3" evidence="3"/>
<dbReference type="PANTHER" id="PTHR44936:SF10">
    <property type="entry name" value="SENSOR PROTEIN RSTB"/>
    <property type="match status" value="1"/>
</dbReference>
<organism evidence="11 12">
    <name type="scientific">Polyangium sorediatum</name>
    <dbReference type="NCBI Taxonomy" id="889274"/>
    <lineage>
        <taxon>Bacteria</taxon>
        <taxon>Pseudomonadati</taxon>
        <taxon>Myxococcota</taxon>
        <taxon>Polyangia</taxon>
        <taxon>Polyangiales</taxon>
        <taxon>Polyangiaceae</taxon>
        <taxon>Polyangium</taxon>
    </lineage>
</organism>
<dbReference type="CDD" id="cd00082">
    <property type="entry name" value="HisKA"/>
    <property type="match status" value="1"/>
</dbReference>
<dbReference type="Proteomes" id="UP001160301">
    <property type="component" value="Unassembled WGS sequence"/>
</dbReference>
<dbReference type="SUPFAM" id="SSF55874">
    <property type="entry name" value="ATPase domain of HSP90 chaperone/DNA topoisomerase II/histidine kinase"/>
    <property type="match status" value="1"/>
</dbReference>
<dbReference type="InterPro" id="IPR005467">
    <property type="entry name" value="His_kinase_dom"/>
</dbReference>
<dbReference type="InterPro" id="IPR003661">
    <property type="entry name" value="HisK_dim/P_dom"/>
</dbReference>
<keyword evidence="7 11" id="KW-0418">Kinase</keyword>
<keyword evidence="9" id="KW-1133">Transmembrane helix</keyword>
<dbReference type="Gene3D" id="1.10.287.130">
    <property type="match status" value="1"/>
</dbReference>